<dbReference type="InterPro" id="IPR006170">
    <property type="entry name" value="PBP/GOBP"/>
</dbReference>
<proteinExistence type="evidence at transcript level"/>
<reference evidence="2" key="1">
    <citation type="journal article" date="2014" name="Comp. Biochem. Physiol. Part D Genomics Proteomics">
        <title>Analysis of chemosensory gene families in the beetle Monochamus alternatus and its parasitoid Dastarcus helophoroides.</title>
        <authorList>
            <person name="Wang J."/>
            <person name="Li D.Z."/>
            <person name="Min S.F."/>
            <person name="Mi F."/>
            <person name="Zhou S.S."/>
            <person name="Wang M.Q."/>
        </authorList>
    </citation>
    <scope>NUCLEOTIDE SEQUENCE</scope>
</reference>
<dbReference type="GO" id="GO:0005549">
    <property type="term" value="F:odorant binding"/>
    <property type="evidence" value="ECO:0007669"/>
    <property type="project" value="InterPro"/>
</dbReference>
<organism evidence="2">
    <name type="scientific">Monochamus alternatus</name>
    <name type="common">Japanese pine sawyer beetle</name>
    <dbReference type="NCBI Taxonomy" id="192382"/>
    <lineage>
        <taxon>Eukaryota</taxon>
        <taxon>Metazoa</taxon>
        <taxon>Ecdysozoa</taxon>
        <taxon>Arthropoda</taxon>
        <taxon>Hexapoda</taxon>
        <taxon>Insecta</taxon>
        <taxon>Pterygota</taxon>
        <taxon>Neoptera</taxon>
        <taxon>Endopterygota</taxon>
        <taxon>Coleoptera</taxon>
        <taxon>Polyphaga</taxon>
        <taxon>Cucujiformia</taxon>
        <taxon>Chrysomeloidea</taxon>
        <taxon>Cerambycidae</taxon>
        <taxon>Lamiinae</taxon>
        <taxon>Monochamini</taxon>
        <taxon>Monochamus</taxon>
    </lineage>
</organism>
<dbReference type="AlphaFoldDB" id="A0A1I9HZM1"/>
<dbReference type="Gene3D" id="1.10.238.20">
    <property type="entry name" value="Pheromone/general odorant binding protein domain"/>
    <property type="match status" value="1"/>
</dbReference>
<dbReference type="Pfam" id="PF01395">
    <property type="entry name" value="PBP_GOBP"/>
    <property type="match status" value="1"/>
</dbReference>
<protein>
    <submittedName>
        <fullName evidence="2">Odorant-binding protein 17</fullName>
    </submittedName>
</protein>
<gene>
    <name evidence="2" type="primary">obp17</name>
</gene>
<name>A0A1I9HZM1_MONAT</name>
<keyword evidence="1" id="KW-0732">Signal</keyword>
<evidence type="ECO:0000313" key="2">
    <source>
        <dbReference type="EMBL" id="AIX97032.1"/>
    </source>
</evidence>
<feature type="chain" id="PRO_5012610787" evidence="1">
    <location>
        <begin position="17"/>
        <end position="134"/>
    </location>
</feature>
<dbReference type="SUPFAM" id="SSF47565">
    <property type="entry name" value="Insect pheromone/odorant-binding proteins"/>
    <property type="match status" value="1"/>
</dbReference>
<accession>A0A1I9HZM1</accession>
<sequence>MKTTLVFVCVFIGALAETHLEEEKEKLHEIHEKCQANPATYADDKLLENLSQNLDNPQVQAHMLCESTKVGLQCKNGHLNIKTIKEKVALCIEDEKEVDRLVKECAIQKDTPGKTAVYLFMCLDKNGVTYFHEF</sequence>
<feature type="signal peptide" evidence="1">
    <location>
        <begin position="1"/>
        <end position="16"/>
    </location>
</feature>
<dbReference type="EMBL" id="KF977570">
    <property type="protein sequence ID" value="AIX97032.1"/>
    <property type="molecule type" value="mRNA"/>
</dbReference>
<evidence type="ECO:0000256" key="1">
    <source>
        <dbReference type="SAM" id="SignalP"/>
    </source>
</evidence>
<dbReference type="InterPro" id="IPR036728">
    <property type="entry name" value="PBP_GOBP_sf"/>
</dbReference>